<evidence type="ECO:0000256" key="2">
    <source>
        <dbReference type="ARBA" id="ARBA00008724"/>
    </source>
</evidence>
<feature type="domain" description="TACO1/YebC-like N-terminal" evidence="4">
    <location>
        <begin position="39"/>
        <end position="109"/>
    </location>
</feature>
<dbReference type="PANTHER" id="PTHR12532:SF0">
    <property type="entry name" value="TRANSLATIONAL ACTIVATOR OF CYTOCHROME C OXIDASE 1"/>
    <property type="match status" value="1"/>
</dbReference>
<name>A0A9P4HPN4_9PEZI</name>
<comment type="subcellular location">
    <subcellularLocation>
        <location evidence="1">Mitochondrion</location>
    </subcellularLocation>
</comment>
<dbReference type="Pfam" id="PF20772">
    <property type="entry name" value="TACO1_YebC_N"/>
    <property type="match status" value="1"/>
</dbReference>
<protein>
    <submittedName>
        <fullName evidence="5">YebC-like protein</fullName>
    </submittedName>
</protein>
<dbReference type="EMBL" id="ML978742">
    <property type="protein sequence ID" value="KAF2084372.1"/>
    <property type="molecule type" value="Genomic_DNA"/>
</dbReference>
<dbReference type="InterPro" id="IPR049083">
    <property type="entry name" value="TACO1_YebC_N"/>
</dbReference>
<dbReference type="OrthoDB" id="2017544at2759"/>
<dbReference type="SUPFAM" id="SSF75625">
    <property type="entry name" value="YebC-like"/>
    <property type="match status" value="1"/>
</dbReference>
<dbReference type="HAMAP" id="MF_00693">
    <property type="entry name" value="Transcrip_reg_TACO1"/>
    <property type="match status" value="1"/>
</dbReference>
<evidence type="ECO:0000256" key="1">
    <source>
        <dbReference type="ARBA" id="ARBA00004173"/>
    </source>
</evidence>
<dbReference type="PANTHER" id="PTHR12532">
    <property type="entry name" value="TRANSLATIONAL ACTIVATOR OF CYTOCHROME C OXIDASE 1"/>
    <property type="match status" value="1"/>
</dbReference>
<evidence type="ECO:0000259" key="3">
    <source>
        <dbReference type="Pfam" id="PF01709"/>
    </source>
</evidence>
<keyword evidence="6" id="KW-1185">Reference proteome</keyword>
<dbReference type="InterPro" id="IPR002876">
    <property type="entry name" value="Transcrip_reg_TACO1-like"/>
</dbReference>
<accession>A0A9P4HPN4</accession>
<dbReference type="AlphaFoldDB" id="A0A9P4HPN4"/>
<evidence type="ECO:0000313" key="6">
    <source>
        <dbReference type="Proteomes" id="UP000799776"/>
    </source>
</evidence>
<dbReference type="Gene3D" id="3.30.70.980">
    <property type="match status" value="2"/>
</dbReference>
<reference evidence="5" key="1">
    <citation type="journal article" date="2020" name="Stud. Mycol.">
        <title>101 Dothideomycetes genomes: a test case for predicting lifestyles and emergence of pathogens.</title>
        <authorList>
            <person name="Haridas S."/>
            <person name="Albert R."/>
            <person name="Binder M."/>
            <person name="Bloem J."/>
            <person name="Labutti K."/>
            <person name="Salamov A."/>
            <person name="Andreopoulos B."/>
            <person name="Baker S."/>
            <person name="Barry K."/>
            <person name="Bills G."/>
            <person name="Bluhm B."/>
            <person name="Cannon C."/>
            <person name="Castanera R."/>
            <person name="Culley D."/>
            <person name="Daum C."/>
            <person name="Ezra D."/>
            <person name="Gonzalez J."/>
            <person name="Henrissat B."/>
            <person name="Kuo A."/>
            <person name="Liang C."/>
            <person name="Lipzen A."/>
            <person name="Lutzoni F."/>
            <person name="Magnuson J."/>
            <person name="Mondo S."/>
            <person name="Nolan M."/>
            <person name="Ohm R."/>
            <person name="Pangilinan J."/>
            <person name="Park H.-J."/>
            <person name="Ramirez L."/>
            <person name="Alfaro M."/>
            <person name="Sun H."/>
            <person name="Tritt A."/>
            <person name="Yoshinaga Y."/>
            <person name="Zwiers L.-H."/>
            <person name="Turgeon B."/>
            <person name="Goodwin S."/>
            <person name="Spatafora J."/>
            <person name="Crous P."/>
            <person name="Grigoriev I."/>
        </authorList>
    </citation>
    <scope>NUCLEOTIDE SEQUENCE</scope>
    <source>
        <strain evidence="5">CBS 121410</strain>
    </source>
</reference>
<gene>
    <name evidence="5" type="ORF">K490DRAFT_49267</name>
</gene>
<feature type="domain" description="TACO1/YebC-like second and third" evidence="3">
    <location>
        <begin position="118"/>
        <end position="275"/>
    </location>
</feature>
<dbReference type="Pfam" id="PF01709">
    <property type="entry name" value="Transcrip_reg"/>
    <property type="match status" value="1"/>
</dbReference>
<dbReference type="InterPro" id="IPR029072">
    <property type="entry name" value="YebC-like"/>
</dbReference>
<dbReference type="Proteomes" id="UP000799776">
    <property type="component" value="Unassembled WGS sequence"/>
</dbReference>
<evidence type="ECO:0000259" key="4">
    <source>
        <dbReference type="Pfam" id="PF20772"/>
    </source>
</evidence>
<dbReference type="InterPro" id="IPR048300">
    <property type="entry name" value="TACO1_YebC-like_2nd/3rd_dom"/>
</dbReference>
<dbReference type="GO" id="GO:0005739">
    <property type="term" value="C:mitochondrion"/>
    <property type="evidence" value="ECO:0007669"/>
    <property type="project" value="UniProtKB-SubCell"/>
</dbReference>
<evidence type="ECO:0000313" key="5">
    <source>
        <dbReference type="EMBL" id="KAF2084372.1"/>
    </source>
</evidence>
<dbReference type="InterPro" id="IPR026564">
    <property type="entry name" value="Transcrip_reg_TACO1-like_dom3"/>
</dbReference>
<comment type="caution">
    <text evidence="5">The sequence shown here is derived from an EMBL/GenBank/DDBJ whole genome shotgun (WGS) entry which is preliminary data.</text>
</comment>
<proteinExistence type="inferred from homology"/>
<dbReference type="InterPro" id="IPR017856">
    <property type="entry name" value="Integrase-like_N"/>
</dbReference>
<organism evidence="5 6">
    <name type="scientific">Saccharata proteae CBS 121410</name>
    <dbReference type="NCBI Taxonomy" id="1314787"/>
    <lineage>
        <taxon>Eukaryota</taxon>
        <taxon>Fungi</taxon>
        <taxon>Dikarya</taxon>
        <taxon>Ascomycota</taxon>
        <taxon>Pezizomycotina</taxon>
        <taxon>Dothideomycetes</taxon>
        <taxon>Dothideomycetes incertae sedis</taxon>
        <taxon>Botryosphaeriales</taxon>
        <taxon>Saccharataceae</taxon>
        <taxon>Saccharata</taxon>
    </lineage>
</organism>
<dbReference type="FunFam" id="1.10.10.200:FF:000002">
    <property type="entry name" value="Probable transcriptional regulatory protein CLM62_37755"/>
    <property type="match status" value="1"/>
</dbReference>
<sequence length="294" mass="31789">MTAPFSRALVRPRWSAYACDACRHSQYLSTSAKLNSGHSKWATIKHDKGKKDAAITKQRAGIAHDIAMATKLGGPDPKMNPRLALAVAAAKKGSVPKGVIEAAINRGMGISPTGAALEPIVVEAIFPHGVAVVIDCHTDNKLRMMHAIRDRIRKNNGSEGSVAYLFQKKGVVVFKKKKESEGDEVLNAALEAGVEDIEEHDDGTVVVLTEPSKTKAAADSILALVDLEIEETDIIYDPNEDTMVTLPDEGAAKELGQFLDQLKEVQGVQGVYFNAKQGELEEGVWAELMSRLHI</sequence>
<comment type="similarity">
    <text evidence="2">Belongs to the TACO1 family.</text>
</comment>
<dbReference type="Gene3D" id="1.10.10.200">
    <property type="match status" value="1"/>
</dbReference>